<proteinExistence type="predicted"/>
<protein>
    <submittedName>
        <fullName evidence="2">Uncharacterized protein</fullName>
    </submittedName>
</protein>
<organism evidence="2 3">
    <name type="scientific">Brassica napus</name>
    <name type="common">Rape</name>
    <dbReference type="NCBI Taxonomy" id="3708"/>
    <lineage>
        <taxon>Eukaryota</taxon>
        <taxon>Viridiplantae</taxon>
        <taxon>Streptophyta</taxon>
        <taxon>Embryophyta</taxon>
        <taxon>Tracheophyta</taxon>
        <taxon>Spermatophyta</taxon>
        <taxon>Magnoliopsida</taxon>
        <taxon>eudicotyledons</taxon>
        <taxon>Gunneridae</taxon>
        <taxon>Pentapetalae</taxon>
        <taxon>rosids</taxon>
        <taxon>malvids</taxon>
        <taxon>Brassicales</taxon>
        <taxon>Brassicaceae</taxon>
        <taxon>Brassiceae</taxon>
        <taxon>Brassica</taxon>
    </lineage>
</organism>
<sequence>MGKFWLEQSTAETWEDRGGRTHRRRGGSDAQPLRQTSKTDLTQIWFKSNPRSTKTSMPHA</sequence>
<evidence type="ECO:0000256" key="1">
    <source>
        <dbReference type="SAM" id="MobiDB-lite"/>
    </source>
</evidence>
<feature type="region of interest" description="Disordered" evidence="1">
    <location>
        <begin position="1"/>
        <end position="60"/>
    </location>
</feature>
<dbReference type="Proteomes" id="UP000824890">
    <property type="component" value="Unassembled WGS sequence"/>
</dbReference>
<reference evidence="2 3" key="1">
    <citation type="submission" date="2021-05" db="EMBL/GenBank/DDBJ databases">
        <title>Genome Assembly of Synthetic Allotetraploid Brassica napus Reveals Homoeologous Exchanges between Subgenomes.</title>
        <authorList>
            <person name="Davis J.T."/>
        </authorList>
    </citation>
    <scope>NUCLEOTIDE SEQUENCE [LARGE SCALE GENOMIC DNA]</scope>
    <source>
        <strain evidence="3">cv. Da-Ae</strain>
        <tissue evidence="2">Seedling</tissue>
    </source>
</reference>
<keyword evidence="3" id="KW-1185">Reference proteome</keyword>
<evidence type="ECO:0000313" key="2">
    <source>
        <dbReference type="EMBL" id="KAH0938788.1"/>
    </source>
</evidence>
<gene>
    <name evidence="2" type="ORF">HID58_006249</name>
</gene>
<feature type="compositionally biased region" description="Polar residues" evidence="1">
    <location>
        <begin position="33"/>
        <end position="60"/>
    </location>
</feature>
<evidence type="ECO:0000313" key="3">
    <source>
        <dbReference type="Proteomes" id="UP000824890"/>
    </source>
</evidence>
<comment type="caution">
    <text evidence="2">The sequence shown here is derived from an EMBL/GenBank/DDBJ whole genome shotgun (WGS) entry which is preliminary data.</text>
</comment>
<name>A0ABQ8EAV7_BRANA</name>
<dbReference type="EMBL" id="JAGKQM010000002">
    <property type="protein sequence ID" value="KAH0938788.1"/>
    <property type="molecule type" value="Genomic_DNA"/>
</dbReference>
<accession>A0ABQ8EAV7</accession>